<dbReference type="PANTHER" id="PTHR24300:SF375">
    <property type="entry name" value="CYTOCHROME P450 FAMILY"/>
    <property type="match status" value="1"/>
</dbReference>
<dbReference type="Gene3D" id="1.10.630.10">
    <property type="entry name" value="Cytochrome P450"/>
    <property type="match status" value="1"/>
</dbReference>
<keyword evidence="6" id="KW-1185">Reference proteome</keyword>
<evidence type="ECO:0000256" key="4">
    <source>
        <dbReference type="ARBA" id="ARBA00023033"/>
    </source>
</evidence>
<keyword evidence="3" id="KW-0408">Iron</keyword>
<keyword evidence="4" id="KW-0503">Monooxygenase</keyword>
<comment type="similarity">
    <text evidence="1">Belongs to the cytochrome P450 family.</text>
</comment>
<sequence>MNAREWIDHRRHSIHVLRNLGLNKSVLFQNILEEIDHFCSALESYGGKPIDSREIITHSVSNIIYALVFGRRIDYNDPIKKQLDYHILQSSESLDLTGASNYMPWLSWLLAKTGLSKQHVAAKGLREVQKYVK</sequence>
<evidence type="ECO:0000313" key="5">
    <source>
        <dbReference type="EMBL" id="UYV61951.1"/>
    </source>
</evidence>
<evidence type="ECO:0000313" key="6">
    <source>
        <dbReference type="Proteomes" id="UP001235939"/>
    </source>
</evidence>
<gene>
    <name evidence="5" type="ORF">LAZ67_1007150</name>
</gene>
<dbReference type="PANTHER" id="PTHR24300">
    <property type="entry name" value="CYTOCHROME P450 508A4-RELATED"/>
    <property type="match status" value="1"/>
</dbReference>
<evidence type="ECO:0000256" key="2">
    <source>
        <dbReference type="ARBA" id="ARBA00022723"/>
    </source>
</evidence>
<accession>A0ABY6K0Y7</accession>
<proteinExistence type="inferred from homology"/>
<evidence type="ECO:0000256" key="1">
    <source>
        <dbReference type="ARBA" id="ARBA00010617"/>
    </source>
</evidence>
<dbReference type="Proteomes" id="UP001235939">
    <property type="component" value="Chromosome 01"/>
</dbReference>
<evidence type="ECO:0000256" key="3">
    <source>
        <dbReference type="ARBA" id="ARBA00023004"/>
    </source>
</evidence>
<keyword evidence="2" id="KW-0479">Metal-binding</keyword>
<dbReference type="InterPro" id="IPR036396">
    <property type="entry name" value="Cyt_P450_sf"/>
</dbReference>
<dbReference type="InterPro" id="IPR001128">
    <property type="entry name" value="Cyt_P450"/>
</dbReference>
<reference evidence="5 6" key="1">
    <citation type="submission" date="2022-01" db="EMBL/GenBank/DDBJ databases">
        <title>A chromosomal length assembly of Cordylochernes scorpioides.</title>
        <authorList>
            <person name="Zeh D."/>
            <person name="Zeh J."/>
        </authorList>
    </citation>
    <scope>NUCLEOTIDE SEQUENCE [LARGE SCALE GENOMIC DNA]</scope>
    <source>
        <strain evidence="5">IN4F17</strain>
        <tissue evidence="5">Whole Body</tissue>
    </source>
</reference>
<keyword evidence="4" id="KW-0560">Oxidoreductase</keyword>
<dbReference type="EMBL" id="CP092863">
    <property type="protein sequence ID" value="UYV61951.1"/>
    <property type="molecule type" value="Genomic_DNA"/>
</dbReference>
<dbReference type="Pfam" id="PF00067">
    <property type="entry name" value="p450"/>
    <property type="match status" value="1"/>
</dbReference>
<dbReference type="InterPro" id="IPR050182">
    <property type="entry name" value="Cytochrome_P450_fam2"/>
</dbReference>
<name>A0ABY6K0Y7_9ARAC</name>
<protein>
    <submittedName>
        <fullName evidence="5">Cyp18a1</fullName>
    </submittedName>
</protein>
<dbReference type="SUPFAM" id="SSF48264">
    <property type="entry name" value="Cytochrome P450"/>
    <property type="match status" value="1"/>
</dbReference>
<organism evidence="5 6">
    <name type="scientific">Cordylochernes scorpioides</name>
    <dbReference type="NCBI Taxonomy" id="51811"/>
    <lineage>
        <taxon>Eukaryota</taxon>
        <taxon>Metazoa</taxon>
        <taxon>Ecdysozoa</taxon>
        <taxon>Arthropoda</taxon>
        <taxon>Chelicerata</taxon>
        <taxon>Arachnida</taxon>
        <taxon>Pseudoscorpiones</taxon>
        <taxon>Cheliferoidea</taxon>
        <taxon>Chernetidae</taxon>
        <taxon>Cordylochernes</taxon>
    </lineage>
</organism>